<gene>
    <name evidence="8" type="ORF">MNOR_LOCUS33508</name>
</gene>
<reference evidence="8 9" key="1">
    <citation type="submission" date="2024-05" db="EMBL/GenBank/DDBJ databases">
        <authorList>
            <person name="Wallberg A."/>
        </authorList>
    </citation>
    <scope>NUCLEOTIDE SEQUENCE [LARGE SCALE GENOMIC DNA]</scope>
</reference>
<dbReference type="PROSITE" id="PS50157">
    <property type="entry name" value="ZINC_FINGER_C2H2_2"/>
    <property type="match status" value="2"/>
</dbReference>
<keyword evidence="3 6" id="KW-0863">Zinc-finger</keyword>
<dbReference type="PANTHER" id="PTHR23235">
    <property type="entry name" value="KRUEPPEL-LIKE TRANSCRIPTION FACTOR"/>
    <property type="match status" value="1"/>
</dbReference>
<dbReference type="Gene3D" id="3.30.160.60">
    <property type="entry name" value="Classic Zinc Finger"/>
    <property type="match status" value="2"/>
</dbReference>
<evidence type="ECO:0000256" key="5">
    <source>
        <dbReference type="ARBA" id="ARBA00023242"/>
    </source>
</evidence>
<feature type="non-terminal residue" evidence="8">
    <location>
        <position position="1"/>
    </location>
</feature>
<dbReference type="FunFam" id="3.30.160.60:FF:002005">
    <property type="entry name" value="Zinc finger protein 200"/>
    <property type="match status" value="1"/>
</dbReference>
<dbReference type="SUPFAM" id="SSF57667">
    <property type="entry name" value="beta-beta-alpha zinc fingers"/>
    <property type="match status" value="1"/>
</dbReference>
<dbReference type="PROSITE" id="PS00028">
    <property type="entry name" value="ZINC_FINGER_C2H2_1"/>
    <property type="match status" value="2"/>
</dbReference>
<name>A0AAV2S9F5_MEGNR</name>
<dbReference type="AlphaFoldDB" id="A0AAV2S9F5"/>
<dbReference type="Pfam" id="PF00096">
    <property type="entry name" value="zf-C2H2"/>
    <property type="match status" value="2"/>
</dbReference>
<evidence type="ECO:0000256" key="1">
    <source>
        <dbReference type="ARBA" id="ARBA00022723"/>
    </source>
</evidence>
<evidence type="ECO:0000256" key="4">
    <source>
        <dbReference type="ARBA" id="ARBA00022833"/>
    </source>
</evidence>
<feature type="non-terminal residue" evidence="8">
    <location>
        <position position="113"/>
    </location>
</feature>
<keyword evidence="1" id="KW-0479">Metal-binding</keyword>
<comment type="caution">
    <text evidence="8">The sequence shown here is derived from an EMBL/GenBank/DDBJ whole genome shotgun (WGS) entry which is preliminary data.</text>
</comment>
<evidence type="ECO:0000259" key="7">
    <source>
        <dbReference type="PROSITE" id="PS50157"/>
    </source>
</evidence>
<dbReference type="InterPro" id="IPR036236">
    <property type="entry name" value="Znf_C2H2_sf"/>
</dbReference>
<dbReference type="GO" id="GO:0000978">
    <property type="term" value="F:RNA polymerase II cis-regulatory region sequence-specific DNA binding"/>
    <property type="evidence" value="ECO:0007669"/>
    <property type="project" value="TreeGrafter"/>
</dbReference>
<keyword evidence="5" id="KW-0539">Nucleus</keyword>
<keyword evidence="4" id="KW-0862">Zinc</keyword>
<dbReference type="SMART" id="SM00355">
    <property type="entry name" value="ZnF_C2H2"/>
    <property type="match status" value="2"/>
</dbReference>
<keyword evidence="9" id="KW-1185">Reference proteome</keyword>
<dbReference type="PANTHER" id="PTHR23235:SF142">
    <property type="entry name" value="ZINC FINGER PROTEIN 384"/>
    <property type="match status" value="1"/>
</dbReference>
<accession>A0AAV2S9F5</accession>
<proteinExistence type="predicted"/>
<evidence type="ECO:0000256" key="3">
    <source>
        <dbReference type="ARBA" id="ARBA00022771"/>
    </source>
</evidence>
<dbReference type="GO" id="GO:0008270">
    <property type="term" value="F:zinc ion binding"/>
    <property type="evidence" value="ECO:0007669"/>
    <property type="project" value="UniProtKB-KW"/>
</dbReference>
<dbReference type="EMBL" id="CAXKWB010048543">
    <property type="protein sequence ID" value="CAL4166775.1"/>
    <property type="molecule type" value="Genomic_DNA"/>
</dbReference>
<organism evidence="8 9">
    <name type="scientific">Meganyctiphanes norvegica</name>
    <name type="common">Northern krill</name>
    <name type="synonym">Thysanopoda norvegica</name>
    <dbReference type="NCBI Taxonomy" id="48144"/>
    <lineage>
        <taxon>Eukaryota</taxon>
        <taxon>Metazoa</taxon>
        <taxon>Ecdysozoa</taxon>
        <taxon>Arthropoda</taxon>
        <taxon>Crustacea</taxon>
        <taxon>Multicrustacea</taxon>
        <taxon>Malacostraca</taxon>
        <taxon>Eumalacostraca</taxon>
        <taxon>Eucarida</taxon>
        <taxon>Euphausiacea</taxon>
        <taxon>Euphausiidae</taxon>
        <taxon>Meganyctiphanes</taxon>
    </lineage>
</organism>
<evidence type="ECO:0000313" key="8">
    <source>
        <dbReference type="EMBL" id="CAL4166775.1"/>
    </source>
</evidence>
<evidence type="ECO:0000256" key="6">
    <source>
        <dbReference type="PROSITE-ProRule" id="PRU00042"/>
    </source>
</evidence>
<feature type="domain" description="C2H2-type" evidence="7">
    <location>
        <begin position="90"/>
        <end position="113"/>
    </location>
</feature>
<dbReference type="InterPro" id="IPR013087">
    <property type="entry name" value="Znf_C2H2_type"/>
</dbReference>
<dbReference type="FunFam" id="3.30.160.60:FF:000478">
    <property type="entry name" value="Zinc finger protein 133"/>
    <property type="match status" value="1"/>
</dbReference>
<dbReference type="GO" id="GO:0000981">
    <property type="term" value="F:DNA-binding transcription factor activity, RNA polymerase II-specific"/>
    <property type="evidence" value="ECO:0007669"/>
    <property type="project" value="TreeGrafter"/>
</dbReference>
<evidence type="ECO:0000313" key="9">
    <source>
        <dbReference type="Proteomes" id="UP001497623"/>
    </source>
</evidence>
<evidence type="ECO:0000256" key="2">
    <source>
        <dbReference type="ARBA" id="ARBA00022737"/>
    </source>
</evidence>
<feature type="domain" description="C2H2-type" evidence="7">
    <location>
        <begin position="62"/>
        <end position="89"/>
    </location>
</feature>
<sequence length="113" mass="13527">KLKEEIKVIEEPMQMQSVEINFKEEIEIYEEPIAFTGESYLVKHEKLFLIERHVTPTKDKSYKCNKCDKDFLYNSELIAHQRSHTGEKPFQCSQCNRNFSQNSHLKRHQRTHS</sequence>
<dbReference type="Proteomes" id="UP001497623">
    <property type="component" value="Unassembled WGS sequence"/>
</dbReference>
<protein>
    <recommendedName>
        <fullName evidence="7">C2H2-type domain-containing protein</fullName>
    </recommendedName>
</protein>
<keyword evidence="2" id="KW-0677">Repeat</keyword>